<sequence>MYSSWQATPTSFATSVRLFRVHTGVFLHLDAKVLVAFDSEHLKLNPELHEIAQPLSTLLSDLQCTRNRAISSPTPVTSACMSLFKATTEDTTSTVRANVLHSLFEVAILTTGSHR</sequence>
<name>A0AAV1U760_9STRA</name>
<evidence type="ECO:0000313" key="2">
    <source>
        <dbReference type="Proteomes" id="UP001162060"/>
    </source>
</evidence>
<dbReference type="EMBL" id="CAKLBY020000153">
    <property type="protein sequence ID" value="CAK7929537.1"/>
    <property type="molecule type" value="Genomic_DNA"/>
</dbReference>
<proteinExistence type="predicted"/>
<organism evidence="1 2">
    <name type="scientific">Peronospora matthiolae</name>
    <dbReference type="NCBI Taxonomy" id="2874970"/>
    <lineage>
        <taxon>Eukaryota</taxon>
        <taxon>Sar</taxon>
        <taxon>Stramenopiles</taxon>
        <taxon>Oomycota</taxon>
        <taxon>Peronosporomycetes</taxon>
        <taxon>Peronosporales</taxon>
        <taxon>Peronosporaceae</taxon>
        <taxon>Peronospora</taxon>
    </lineage>
</organism>
<protein>
    <submittedName>
        <fullName evidence="1">Uncharacterized protein</fullName>
    </submittedName>
</protein>
<accession>A0AAV1U760</accession>
<comment type="caution">
    <text evidence="1">The sequence shown here is derived from an EMBL/GenBank/DDBJ whole genome shotgun (WGS) entry which is preliminary data.</text>
</comment>
<gene>
    <name evidence="1" type="ORF">PM001_LOCUS14687</name>
</gene>
<dbReference type="AlphaFoldDB" id="A0AAV1U760"/>
<reference evidence="1" key="1">
    <citation type="submission" date="2024-01" db="EMBL/GenBank/DDBJ databases">
        <authorList>
            <person name="Webb A."/>
        </authorList>
    </citation>
    <scope>NUCLEOTIDE SEQUENCE</scope>
    <source>
        <strain evidence="1">Pm1</strain>
    </source>
</reference>
<evidence type="ECO:0000313" key="1">
    <source>
        <dbReference type="EMBL" id="CAK7929537.1"/>
    </source>
</evidence>
<dbReference type="Proteomes" id="UP001162060">
    <property type="component" value="Unassembled WGS sequence"/>
</dbReference>